<dbReference type="AlphaFoldDB" id="A0A7W8XX87"/>
<reference evidence="1 2" key="1">
    <citation type="submission" date="2020-08" db="EMBL/GenBank/DDBJ databases">
        <title>Genomic Encyclopedia of Type Strains, Phase IV (KMG-V): Genome sequencing to study the core and pangenomes of soil and plant-associated prokaryotes.</title>
        <authorList>
            <person name="Whitman W."/>
        </authorList>
    </citation>
    <scope>NUCLEOTIDE SEQUENCE [LARGE SCALE GENOMIC DNA]</scope>
    <source>
        <strain evidence="1 2">SEMIA 4064</strain>
    </source>
</reference>
<dbReference type="EMBL" id="JACHBI010000018">
    <property type="protein sequence ID" value="MBB5577237.1"/>
    <property type="molecule type" value="Genomic_DNA"/>
</dbReference>
<comment type="caution">
    <text evidence="1">The sequence shown here is derived from an EMBL/GenBank/DDBJ whole genome shotgun (WGS) entry which is preliminary data.</text>
</comment>
<gene>
    <name evidence="1" type="ORF">GGD50_005889</name>
</gene>
<sequence length="170" mass="18756">MFSAGGPILFLICRSCVSLSTPRVLLAESQALGVSCGSQKSEADACRTAQAMDHSRFHSREAPIHRHTRDGDDLRCHAHRCAGCSLKAGSSRSWLLRFGTSCRTRFGAARLFWALHHSLSQTKCTKSLRLFSPDRSLCIEDLACVGVGLRQFRFGGGYGRFEKRSFVAVM</sequence>
<dbReference type="Proteomes" id="UP000549882">
    <property type="component" value="Unassembled WGS sequence"/>
</dbReference>
<evidence type="ECO:0000313" key="1">
    <source>
        <dbReference type="EMBL" id="MBB5577237.1"/>
    </source>
</evidence>
<keyword evidence="2" id="KW-1185">Reference proteome</keyword>
<evidence type="ECO:0000313" key="2">
    <source>
        <dbReference type="Proteomes" id="UP000549882"/>
    </source>
</evidence>
<protein>
    <submittedName>
        <fullName evidence="1">Uncharacterized protein</fullName>
    </submittedName>
</protein>
<proteinExistence type="predicted"/>
<accession>A0A7W8XX87</accession>
<organism evidence="1 2">
    <name type="scientific">Rhizobium paranaense</name>
    <dbReference type="NCBI Taxonomy" id="1650438"/>
    <lineage>
        <taxon>Bacteria</taxon>
        <taxon>Pseudomonadati</taxon>
        <taxon>Pseudomonadota</taxon>
        <taxon>Alphaproteobacteria</taxon>
        <taxon>Hyphomicrobiales</taxon>
        <taxon>Rhizobiaceae</taxon>
        <taxon>Rhizobium/Agrobacterium group</taxon>
        <taxon>Rhizobium</taxon>
    </lineage>
</organism>
<name>A0A7W8XX87_9HYPH</name>